<feature type="domain" description="TonB-dependent receptor plug" evidence="12">
    <location>
        <begin position="61"/>
        <end position="147"/>
    </location>
</feature>
<feature type="chain" id="PRO_5045124028" evidence="10">
    <location>
        <begin position="33"/>
        <end position="678"/>
    </location>
</feature>
<comment type="subcellular location">
    <subcellularLocation>
        <location evidence="1 8">Cell outer membrane</location>
        <topology evidence="1 8">Multi-pass membrane protein</topology>
    </subcellularLocation>
</comment>
<dbReference type="Proteomes" id="UP001156682">
    <property type="component" value="Unassembled WGS sequence"/>
</dbReference>
<evidence type="ECO:0000259" key="12">
    <source>
        <dbReference type="Pfam" id="PF07715"/>
    </source>
</evidence>
<dbReference type="PROSITE" id="PS51257">
    <property type="entry name" value="PROKAR_LIPOPROTEIN"/>
    <property type="match status" value="1"/>
</dbReference>
<evidence type="ECO:0000256" key="2">
    <source>
        <dbReference type="ARBA" id="ARBA00022448"/>
    </source>
</evidence>
<keyword evidence="13" id="KW-0675">Receptor</keyword>
<evidence type="ECO:0000256" key="4">
    <source>
        <dbReference type="ARBA" id="ARBA00022692"/>
    </source>
</evidence>
<reference evidence="14" key="1">
    <citation type="journal article" date="2019" name="Int. J. Syst. Evol. Microbiol.">
        <title>The Global Catalogue of Microorganisms (GCM) 10K type strain sequencing project: providing services to taxonomists for standard genome sequencing and annotation.</title>
        <authorList>
            <consortium name="The Broad Institute Genomics Platform"/>
            <consortium name="The Broad Institute Genome Sequencing Center for Infectious Disease"/>
            <person name="Wu L."/>
            <person name="Ma J."/>
        </authorList>
    </citation>
    <scope>NUCLEOTIDE SEQUENCE [LARGE SCALE GENOMIC DNA]</scope>
    <source>
        <strain evidence="14">NBRC 100033</strain>
    </source>
</reference>
<evidence type="ECO:0000256" key="5">
    <source>
        <dbReference type="ARBA" id="ARBA00023077"/>
    </source>
</evidence>
<evidence type="ECO:0000256" key="3">
    <source>
        <dbReference type="ARBA" id="ARBA00022452"/>
    </source>
</evidence>
<comment type="similarity">
    <text evidence="8 9">Belongs to the TonB-dependent receptor family.</text>
</comment>
<dbReference type="RefSeq" id="WP_027852087.1">
    <property type="nucleotide sequence ID" value="NZ_BSOR01000015.1"/>
</dbReference>
<dbReference type="PANTHER" id="PTHR30069:SF49">
    <property type="entry name" value="OUTER MEMBRANE PROTEIN C"/>
    <property type="match status" value="1"/>
</dbReference>
<comment type="caution">
    <text evidence="13">The sequence shown here is derived from an EMBL/GenBank/DDBJ whole genome shotgun (WGS) entry which is preliminary data.</text>
</comment>
<keyword evidence="4 8" id="KW-0812">Transmembrane</keyword>
<gene>
    <name evidence="13" type="ORF">GCM10007878_07710</name>
</gene>
<accession>A0ABQ5ZT75</accession>
<dbReference type="Pfam" id="PF00593">
    <property type="entry name" value="TonB_dep_Rec_b-barrel"/>
    <property type="match status" value="1"/>
</dbReference>
<proteinExistence type="inferred from homology"/>
<dbReference type="PANTHER" id="PTHR30069">
    <property type="entry name" value="TONB-DEPENDENT OUTER MEMBRANE RECEPTOR"/>
    <property type="match status" value="1"/>
</dbReference>
<feature type="signal peptide" evidence="10">
    <location>
        <begin position="1"/>
        <end position="32"/>
    </location>
</feature>
<dbReference type="PROSITE" id="PS52016">
    <property type="entry name" value="TONB_DEPENDENT_REC_3"/>
    <property type="match status" value="1"/>
</dbReference>
<evidence type="ECO:0000256" key="8">
    <source>
        <dbReference type="PROSITE-ProRule" id="PRU01360"/>
    </source>
</evidence>
<evidence type="ECO:0000256" key="6">
    <source>
        <dbReference type="ARBA" id="ARBA00023136"/>
    </source>
</evidence>
<dbReference type="Pfam" id="PF07715">
    <property type="entry name" value="Plug"/>
    <property type="match status" value="1"/>
</dbReference>
<dbReference type="Gene3D" id="2.170.130.10">
    <property type="entry name" value="TonB-dependent receptor, plug domain"/>
    <property type="match status" value="1"/>
</dbReference>
<dbReference type="InterPro" id="IPR039426">
    <property type="entry name" value="TonB-dep_rcpt-like"/>
</dbReference>
<organism evidence="13 14">
    <name type="scientific">Marinospirillum insulare</name>
    <dbReference type="NCBI Taxonomy" id="217169"/>
    <lineage>
        <taxon>Bacteria</taxon>
        <taxon>Pseudomonadati</taxon>
        <taxon>Pseudomonadota</taxon>
        <taxon>Gammaproteobacteria</taxon>
        <taxon>Oceanospirillales</taxon>
        <taxon>Oceanospirillaceae</taxon>
        <taxon>Marinospirillum</taxon>
    </lineage>
</organism>
<dbReference type="InterPro" id="IPR036942">
    <property type="entry name" value="Beta-barrel_TonB_sf"/>
</dbReference>
<keyword evidence="6 8" id="KW-0472">Membrane</keyword>
<evidence type="ECO:0000256" key="9">
    <source>
        <dbReference type="RuleBase" id="RU003357"/>
    </source>
</evidence>
<dbReference type="CDD" id="cd01347">
    <property type="entry name" value="ligand_gated_channel"/>
    <property type="match status" value="1"/>
</dbReference>
<keyword evidence="3 8" id="KW-1134">Transmembrane beta strand</keyword>
<protein>
    <submittedName>
        <fullName evidence="13">TonB-dependent receptor</fullName>
    </submittedName>
</protein>
<keyword evidence="14" id="KW-1185">Reference proteome</keyword>
<feature type="domain" description="TonB-dependent receptor-like beta-barrel" evidence="11">
    <location>
        <begin position="206"/>
        <end position="633"/>
    </location>
</feature>
<dbReference type="InterPro" id="IPR037066">
    <property type="entry name" value="Plug_dom_sf"/>
</dbReference>
<name>A0ABQ5ZT75_9GAMM</name>
<dbReference type="InterPro" id="IPR000531">
    <property type="entry name" value="Beta-barrel_TonB"/>
</dbReference>
<dbReference type="Gene3D" id="2.40.170.20">
    <property type="entry name" value="TonB-dependent receptor, beta-barrel domain"/>
    <property type="match status" value="1"/>
</dbReference>
<keyword evidence="5 9" id="KW-0798">TonB box</keyword>
<evidence type="ECO:0000256" key="10">
    <source>
        <dbReference type="SAM" id="SignalP"/>
    </source>
</evidence>
<dbReference type="SUPFAM" id="SSF56935">
    <property type="entry name" value="Porins"/>
    <property type="match status" value="1"/>
</dbReference>
<sequence>MNTPFFKARPLAPAVAALLSCSSTFISTPAKAQDLPPLLVTGQPTTSLTTELNPTSSQRLTADTGEWLSQQNGISTNRMGGHGLDPVIRGLGQNRLNILLDGAYVFGGCPNRMDPPTAYAPLTSYDLVTISKGVTTLRHGAGGSGGTVVFERLQPDFSAGNSAISGQLGGSYASNGNAAKGWGSVLAGGEQGYVRAFGEYSEARDYKDGGGRKIWSGYESTQGGGALGWTPNAASWFEISYEETRERDVKFAGAGMDSPTSDNKTYGLRGRYDLSPLLTLTGNLNYSQVEHLMDNYSLRPKAMMQMVVPTTSDTLTGRLMAEYELGPNQFAGGINLLENQRSATQIRSPKTSPKYLEFMWPDVTQRQIGAFAEVEHHLGANRRVSTGIRADYFESKADLANSKPADGMIPAAIYNTTYGITGDLDRDKWLTGAFMRFEQDLGKWQRAFVSVSRSQRMGDATEMYMARDNWVGNPDLKPETSHQVDLGLMGKSKSIDYSAVVFSNQVTDYIYRDVNSGKSTYRNIKAALYGLELESTLRYAVNWETRGQLNLLRGDNRSDSGTLSQIAPYSGQVSQHWINDQWEAAATFRFADESDRLNSDAKEQATAGYGLLDLSLAWKPIEEFTVSTGINNLLDKNYANFLNRNAAGSDPLNMGTSAWKDTLTEPGRSFWVSGNYHF</sequence>
<keyword evidence="2 8" id="KW-0813">Transport</keyword>
<keyword evidence="7 8" id="KW-0998">Cell outer membrane</keyword>
<evidence type="ECO:0000256" key="1">
    <source>
        <dbReference type="ARBA" id="ARBA00004571"/>
    </source>
</evidence>
<evidence type="ECO:0000256" key="7">
    <source>
        <dbReference type="ARBA" id="ARBA00023237"/>
    </source>
</evidence>
<evidence type="ECO:0000259" key="11">
    <source>
        <dbReference type="Pfam" id="PF00593"/>
    </source>
</evidence>
<evidence type="ECO:0000313" key="13">
    <source>
        <dbReference type="EMBL" id="GLR63336.1"/>
    </source>
</evidence>
<keyword evidence="10" id="KW-0732">Signal</keyword>
<dbReference type="EMBL" id="BSOR01000015">
    <property type="protein sequence ID" value="GLR63336.1"/>
    <property type="molecule type" value="Genomic_DNA"/>
</dbReference>
<dbReference type="InterPro" id="IPR012910">
    <property type="entry name" value="Plug_dom"/>
</dbReference>
<evidence type="ECO:0000313" key="14">
    <source>
        <dbReference type="Proteomes" id="UP001156682"/>
    </source>
</evidence>